<comment type="caution">
    <text evidence="1">The sequence shown here is derived from an EMBL/GenBank/DDBJ whole genome shotgun (WGS) entry which is preliminary data.</text>
</comment>
<dbReference type="Proteomes" id="UP001230504">
    <property type="component" value="Unassembled WGS sequence"/>
</dbReference>
<dbReference type="GeneID" id="85442522"/>
<proteinExistence type="predicted"/>
<accession>A0AAD8PUN2</accession>
<dbReference type="EMBL" id="JAHLJV010000049">
    <property type="protein sequence ID" value="KAK1584936.1"/>
    <property type="molecule type" value="Genomic_DNA"/>
</dbReference>
<sequence length="104" mass="11584">MAVHRFTEFSSLFCFFCLKSLEGDVTKRDSASLFFGPSTMDRKVVVADLVECLVETQLRDAMDRTSKAGVRRITRVFKGIDSRAIGSILTRSNTGPFLNASAER</sequence>
<evidence type="ECO:0000313" key="2">
    <source>
        <dbReference type="Proteomes" id="UP001230504"/>
    </source>
</evidence>
<evidence type="ECO:0000313" key="1">
    <source>
        <dbReference type="EMBL" id="KAK1584936.1"/>
    </source>
</evidence>
<dbReference type="AlphaFoldDB" id="A0AAD8PUN2"/>
<dbReference type="RefSeq" id="XP_060411992.1">
    <property type="nucleotide sequence ID" value="XM_060558282.1"/>
</dbReference>
<gene>
    <name evidence="1" type="ORF">LY79DRAFT_559827</name>
</gene>
<protein>
    <submittedName>
        <fullName evidence="1">Uncharacterized protein</fullName>
    </submittedName>
</protein>
<name>A0AAD8PUN2_9PEZI</name>
<organism evidence="1 2">
    <name type="scientific">Colletotrichum navitas</name>
    <dbReference type="NCBI Taxonomy" id="681940"/>
    <lineage>
        <taxon>Eukaryota</taxon>
        <taxon>Fungi</taxon>
        <taxon>Dikarya</taxon>
        <taxon>Ascomycota</taxon>
        <taxon>Pezizomycotina</taxon>
        <taxon>Sordariomycetes</taxon>
        <taxon>Hypocreomycetidae</taxon>
        <taxon>Glomerellales</taxon>
        <taxon>Glomerellaceae</taxon>
        <taxon>Colletotrichum</taxon>
        <taxon>Colletotrichum graminicola species complex</taxon>
    </lineage>
</organism>
<reference evidence="1" key="1">
    <citation type="submission" date="2021-06" db="EMBL/GenBank/DDBJ databases">
        <title>Comparative genomics, transcriptomics and evolutionary studies reveal genomic signatures of adaptation to plant cell wall in hemibiotrophic fungi.</title>
        <authorList>
            <consortium name="DOE Joint Genome Institute"/>
            <person name="Baroncelli R."/>
            <person name="Diaz J.F."/>
            <person name="Benocci T."/>
            <person name="Peng M."/>
            <person name="Battaglia E."/>
            <person name="Haridas S."/>
            <person name="Andreopoulos W."/>
            <person name="Labutti K."/>
            <person name="Pangilinan J."/>
            <person name="Floch G.L."/>
            <person name="Makela M.R."/>
            <person name="Henrissat B."/>
            <person name="Grigoriev I.V."/>
            <person name="Crouch J.A."/>
            <person name="De Vries R.P."/>
            <person name="Sukno S.A."/>
            <person name="Thon M.R."/>
        </authorList>
    </citation>
    <scope>NUCLEOTIDE SEQUENCE</scope>
    <source>
        <strain evidence="1">CBS 125086</strain>
    </source>
</reference>
<keyword evidence="2" id="KW-1185">Reference proteome</keyword>